<feature type="region of interest" description="Disordered" evidence="9">
    <location>
        <begin position="50"/>
        <end position="113"/>
    </location>
</feature>
<dbReference type="SMART" id="SM00547">
    <property type="entry name" value="ZnF_RBZ"/>
    <property type="match status" value="1"/>
</dbReference>
<keyword evidence="6" id="KW-0804">Transcription</keyword>
<reference evidence="11 12" key="1">
    <citation type="submission" date="2022-05" db="EMBL/GenBank/DDBJ databases">
        <title>A multi-omics perspective on studying reproductive biology in Daphnia sinensis.</title>
        <authorList>
            <person name="Jia J."/>
        </authorList>
    </citation>
    <scope>NUCLEOTIDE SEQUENCE [LARGE SCALE GENOMIC DNA]</scope>
    <source>
        <strain evidence="11 12">WSL</strain>
    </source>
</reference>
<evidence type="ECO:0000256" key="6">
    <source>
        <dbReference type="ARBA" id="ARBA00023163"/>
    </source>
</evidence>
<dbReference type="GO" id="GO:0003677">
    <property type="term" value="F:DNA binding"/>
    <property type="evidence" value="ECO:0007669"/>
    <property type="project" value="TreeGrafter"/>
</dbReference>
<dbReference type="PROSITE" id="PS01358">
    <property type="entry name" value="ZF_RANBP2_1"/>
    <property type="match status" value="1"/>
</dbReference>
<evidence type="ECO:0000256" key="7">
    <source>
        <dbReference type="ARBA" id="ARBA00023242"/>
    </source>
</evidence>
<evidence type="ECO:0000256" key="4">
    <source>
        <dbReference type="ARBA" id="ARBA00022833"/>
    </source>
</evidence>
<evidence type="ECO:0000259" key="10">
    <source>
        <dbReference type="PROSITE" id="PS50199"/>
    </source>
</evidence>
<accession>A0AAD5LFZ4</accession>
<dbReference type="InterPro" id="IPR001876">
    <property type="entry name" value="Znf_RanBP2"/>
</dbReference>
<evidence type="ECO:0000256" key="8">
    <source>
        <dbReference type="PROSITE-ProRule" id="PRU00322"/>
    </source>
</evidence>
<dbReference type="InterPro" id="IPR033774">
    <property type="entry name" value="YAF2_RYBP"/>
</dbReference>
<keyword evidence="12" id="KW-1185">Reference proteome</keyword>
<dbReference type="GO" id="GO:0003712">
    <property type="term" value="F:transcription coregulator activity"/>
    <property type="evidence" value="ECO:0007669"/>
    <property type="project" value="TreeGrafter"/>
</dbReference>
<protein>
    <recommendedName>
        <fullName evidence="10">RanBP2-type domain-containing protein</fullName>
    </recommendedName>
</protein>
<organism evidence="11 12">
    <name type="scientific">Daphnia sinensis</name>
    <dbReference type="NCBI Taxonomy" id="1820382"/>
    <lineage>
        <taxon>Eukaryota</taxon>
        <taxon>Metazoa</taxon>
        <taxon>Ecdysozoa</taxon>
        <taxon>Arthropoda</taxon>
        <taxon>Crustacea</taxon>
        <taxon>Branchiopoda</taxon>
        <taxon>Diplostraca</taxon>
        <taxon>Cladocera</taxon>
        <taxon>Anomopoda</taxon>
        <taxon>Daphniidae</taxon>
        <taxon>Daphnia</taxon>
        <taxon>Daphnia similis group</taxon>
    </lineage>
</organism>
<keyword evidence="3 8" id="KW-0863">Zinc-finger</keyword>
<evidence type="ECO:0000313" key="12">
    <source>
        <dbReference type="Proteomes" id="UP000820818"/>
    </source>
</evidence>
<dbReference type="InterPro" id="IPR036443">
    <property type="entry name" value="Znf_RanBP2_sf"/>
</dbReference>
<keyword evidence="5" id="KW-0805">Transcription regulation</keyword>
<comment type="subcellular location">
    <subcellularLocation>
        <location evidence="1">Nucleus</location>
    </subcellularLocation>
</comment>
<dbReference type="Gene3D" id="4.10.1060.10">
    <property type="entry name" value="Zinc finger, RanBP2-type"/>
    <property type="match status" value="1"/>
</dbReference>
<name>A0AAD5LFZ4_9CRUS</name>
<dbReference type="SUPFAM" id="SSF90209">
    <property type="entry name" value="Ran binding protein zinc finger-like"/>
    <property type="match status" value="1"/>
</dbReference>
<keyword evidence="2" id="KW-0479">Metal-binding</keyword>
<sequence length="173" mass="19382">MDAKKGSPNARRAKRSSKQIEENYWDCSVCTYRNNAEAFKCSICDVRKGTSTRKPRLNPQLVPQVFNPSLANKNRKEKEFKERDKSERKSDGNTTRNSKARPRLKNVDRSTAMHKEVTVNNVTVVITEFRPKISTKSTSPSNLDLDAGHTTSSSSSASNHGNDLSPADQEHSD</sequence>
<dbReference type="Proteomes" id="UP000820818">
    <property type="component" value="Linkage Group LG6"/>
</dbReference>
<feature type="region of interest" description="Disordered" evidence="9">
    <location>
        <begin position="130"/>
        <end position="173"/>
    </location>
</feature>
<dbReference type="EMBL" id="WJBH02000006">
    <property type="protein sequence ID" value="KAI9557013.1"/>
    <property type="molecule type" value="Genomic_DNA"/>
</dbReference>
<dbReference type="PROSITE" id="PS50199">
    <property type="entry name" value="ZF_RANBP2_2"/>
    <property type="match status" value="1"/>
</dbReference>
<feature type="domain" description="RanBP2-type" evidence="10">
    <location>
        <begin position="21"/>
        <end position="50"/>
    </location>
</feature>
<feature type="compositionally biased region" description="Low complexity" evidence="9">
    <location>
        <begin position="148"/>
        <end position="165"/>
    </location>
</feature>
<dbReference type="PANTHER" id="PTHR12920">
    <property type="entry name" value="RYBP AND YAF2-RELATED"/>
    <property type="match status" value="1"/>
</dbReference>
<keyword evidence="7" id="KW-0539">Nucleus</keyword>
<feature type="compositionally biased region" description="Basic and acidic residues" evidence="9">
    <location>
        <begin position="74"/>
        <end position="91"/>
    </location>
</feature>
<evidence type="ECO:0000256" key="3">
    <source>
        <dbReference type="ARBA" id="ARBA00022771"/>
    </source>
</evidence>
<evidence type="ECO:0000256" key="1">
    <source>
        <dbReference type="ARBA" id="ARBA00004123"/>
    </source>
</evidence>
<comment type="caution">
    <text evidence="11">The sequence shown here is derived from an EMBL/GenBank/DDBJ whole genome shotgun (WGS) entry which is preliminary data.</text>
</comment>
<dbReference type="PANTHER" id="PTHR12920:SF4">
    <property type="entry name" value="GEO03726P1"/>
    <property type="match status" value="1"/>
</dbReference>
<evidence type="ECO:0000313" key="11">
    <source>
        <dbReference type="EMBL" id="KAI9557013.1"/>
    </source>
</evidence>
<dbReference type="Pfam" id="PF17219">
    <property type="entry name" value="YAF2_RYBP"/>
    <property type="match status" value="1"/>
</dbReference>
<gene>
    <name evidence="11" type="ORF">GHT06_016809</name>
</gene>
<evidence type="ECO:0000256" key="9">
    <source>
        <dbReference type="SAM" id="MobiDB-lite"/>
    </source>
</evidence>
<keyword evidence="4" id="KW-0862">Zinc</keyword>
<dbReference type="Pfam" id="PF00641">
    <property type="entry name" value="Zn_ribbon_RanBP"/>
    <property type="match status" value="1"/>
</dbReference>
<evidence type="ECO:0000256" key="2">
    <source>
        <dbReference type="ARBA" id="ARBA00022723"/>
    </source>
</evidence>
<dbReference type="GO" id="GO:0005634">
    <property type="term" value="C:nucleus"/>
    <property type="evidence" value="ECO:0007669"/>
    <property type="project" value="UniProtKB-SubCell"/>
</dbReference>
<dbReference type="InterPro" id="IPR039958">
    <property type="entry name" value="RYBP/YAF2"/>
</dbReference>
<dbReference type="AlphaFoldDB" id="A0AAD5LFZ4"/>
<dbReference type="GO" id="GO:0008270">
    <property type="term" value="F:zinc ion binding"/>
    <property type="evidence" value="ECO:0007669"/>
    <property type="project" value="UniProtKB-KW"/>
</dbReference>
<evidence type="ECO:0000256" key="5">
    <source>
        <dbReference type="ARBA" id="ARBA00023015"/>
    </source>
</evidence>
<dbReference type="GO" id="GO:0045893">
    <property type="term" value="P:positive regulation of DNA-templated transcription"/>
    <property type="evidence" value="ECO:0007669"/>
    <property type="project" value="InterPro"/>
</dbReference>
<proteinExistence type="predicted"/>